<dbReference type="AlphaFoldDB" id="A0A6J2N074"/>
<dbReference type="OrthoDB" id="6088715at2759"/>
<dbReference type="PANTHER" id="PTHR23187">
    <property type="entry name" value="FLJ44216 PROTEIN-RELATED"/>
    <property type="match status" value="1"/>
</dbReference>
<feature type="region of interest" description="Disordered" evidence="1">
    <location>
        <begin position="86"/>
        <end position="123"/>
    </location>
</feature>
<evidence type="ECO:0000313" key="3">
    <source>
        <dbReference type="RefSeq" id="XP_028383445.1"/>
    </source>
</evidence>
<feature type="compositionally biased region" description="Low complexity" evidence="1">
    <location>
        <begin position="275"/>
        <end position="304"/>
    </location>
</feature>
<feature type="compositionally biased region" description="Low complexity" evidence="1">
    <location>
        <begin position="8"/>
        <end position="21"/>
    </location>
</feature>
<dbReference type="Proteomes" id="UP000504628">
    <property type="component" value="Chromosome 13"/>
</dbReference>
<reference evidence="3" key="1">
    <citation type="submission" date="2025-08" db="UniProtKB">
        <authorList>
            <consortium name="RefSeq"/>
        </authorList>
    </citation>
    <scope>IDENTIFICATION</scope>
    <source>
        <tissue evidence="3">Muscle</tissue>
    </source>
</reference>
<organism evidence="2 3">
    <name type="scientific">Phyllostomus discolor</name>
    <name type="common">pale spear-nosed bat</name>
    <dbReference type="NCBI Taxonomy" id="89673"/>
    <lineage>
        <taxon>Eukaryota</taxon>
        <taxon>Metazoa</taxon>
        <taxon>Chordata</taxon>
        <taxon>Craniata</taxon>
        <taxon>Vertebrata</taxon>
        <taxon>Euteleostomi</taxon>
        <taxon>Mammalia</taxon>
        <taxon>Eutheria</taxon>
        <taxon>Laurasiatheria</taxon>
        <taxon>Chiroptera</taxon>
        <taxon>Yangochiroptera</taxon>
        <taxon>Phyllostomidae</taxon>
        <taxon>Phyllostominae</taxon>
        <taxon>Phyllostomus</taxon>
    </lineage>
</organism>
<dbReference type="PANTHER" id="PTHR23187:SF3">
    <property type="entry name" value="SUMO-INTERACTING MOTIF-CONTAINING PROTEIN 1"/>
    <property type="match status" value="1"/>
</dbReference>
<dbReference type="GO" id="GO:0032184">
    <property type="term" value="F:SUMO polymer binding"/>
    <property type="evidence" value="ECO:0007669"/>
    <property type="project" value="TreeGrafter"/>
</dbReference>
<feature type="compositionally biased region" description="Polar residues" evidence="1">
    <location>
        <begin position="337"/>
        <end position="347"/>
    </location>
</feature>
<name>A0A6J2N074_9CHIR</name>
<evidence type="ECO:0000256" key="1">
    <source>
        <dbReference type="SAM" id="MobiDB-lite"/>
    </source>
</evidence>
<dbReference type="InterPro" id="IPR052119">
    <property type="entry name" value="ElonginBC-PRC2_ViralRestrict"/>
</dbReference>
<feature type="compositionally biased region" description="Low complexity" evidence="1">
    <location>
        <begin position="722"/>
        <end position="737"/>
    </location>
</feature>
<proteinExistence type="predicted"/>
<feature type="region of interest" description="Disordered" evidence="1">
    <location>
        <begin position="718"/>
        <end position="745"/>
    </location>
</feature>
<feature type="region of interest" description="Disordered" evidence="1">
    <location>
        <begin position="1"/>
        <end position="35"/>
    </location>
</feature>
<protein>
    <submittedName>
        <fullName evidence="3">SUMO-interacting motif-containing protein 1 isoform X1</fullName>
    </submittedName>
</protein>
<keyword evidence="2" id="KW-1185">Reference proteome</keyword>
<gene>
    <name evidence="3" type="primary">SIMC1</name>
</gene>
<accession>A0A6J2N074</accession>
<dbReference type="FunCoup" id="A0A6J2N074">
    <property type="interactions" value="932"/>
</dbReference>
<evidence type="ECO:0000313" key="2">
    <source>
        <dbReference type="Proteomes" id="UP000504628"/>
    </source>
</evidence>
<sequence>MEDFIVISDDSGSESSEGTRSGRARRLRRALSRTSGALPRRTVDFIDLTRESRPRPKDRGGICVIDLTTTEDEARPIATFDLTLEPVTPPQKESANPHTCPGLSSKEAREGRADRSSWPGARRIINSDPVDVDLWEETAFEDPQPSPSVSGDSVQLAEPNCSSTTFKGDLGFLAGLQPSSDVHPLSPVSNNGGGGSQRAPLVCPQQDAACPPQALLCPLRALPCLPRDSPCPPRASSCPPRALSCPSEAVQCQLQALPNLLQEVPCPQNGPCPPQDSSCHPQHSPSPPQDSHCPPQDSLGLPQGVPGPPPLISHPPDVAYLQGTPWSLGDMPRSPDVPQSSGDTSQLLRDVPQPPGDALQSPTDKPQTPTGMPQLPTDKPHSPADKPQSPRGMPQSPPRDVPQSLGGMPQSPVGAPQSPGKISHLPDVPHSPGDMPRWPGGGPDPPPDDAQNCDTPMDVSAPSSPSCAPSPQSPPSETSLHPVPWLSVTEAPARTEMALPGPADPGPAQVAPSALYNRPCLHRLKYFLRPPVHHLFFQTLIPDKDVRESKGQKLEPIPHRRLRMVTNTIEENFSLGTVQFLMDFVSPQHYPPREIVAHIVQKILLSGSEPADVLKEAYMLLMKIQQLHPANAKTVEWDWKLLTYVMEEEGQSLPGRVLFLRYVVQTLEDDFQQTLRKQRQHLQQSIANTVLSCDRQPHNVRDVIKWLFRAVTEGGLPPPLPGGHASAGAGVSKASSSHPSAQPALTKNTTQVVVCQLQRMLSIAVEVDRTPTCSSNKIAEMMFGFVLDIPERSQREMFFTTMESHLLRCKVLEIIFLHSCKTPTRLPLSLAQALYFLNNSTSLLKCQSDKTQWQTWDELVEHLQFLLSSYQHVLREHLRSSVIDRKDLIIKRVKPKPQQCDDITVVDVEKQIEAFRSRLVQMLGEPLVPQLRDKVHLLKLLLFYAADLNPDAEPAPERWGAP</sequence>
<dbReference type="InParanoid" id="A0A6J2N074"/>
<dbReference type="CTD" id="375484"/>
<dbReference type="GeneID" id="114509297"/>
<feature type="compositionally biased region" description="Polar residues" evidence="1">
    <location>
        <begin position="360"/>
        <end position="371"/>
    </location>
</feature>
<dbReference type="KEGG" id="pdic:114509297"/>
<feature type="compositionally biased region" description="Low complexity" evidence="1">
    <location>
        <begin position="460"/>
        <end position="470"/>
    </location>
</feature>
<feature type="compositionally biased region" description="Basic residues" evidence="1">
    <location>
        <begin position="22"/>
        <end position="31"/>
    </location>
</feature>
<feature type="compositionally biased region" description="Basic and acidic residues" evidence="1">
    <location>
        <begin position="106"/>
        <end position="115"/>
    </location>
</feature>
<dbReference type="RefSeq" id="XP_028383445.1">
    <property type="nucleotide sequence ID" value="XM_028527644.2"/>
</dbReference>
<feature type="region of interest" description="Disordered" evidence="1">
    <location>
        <begin position="270"/>
        <end position="483"/>
    </location>
</feature>